<dbReference type="PATRIC" id="fig|1449336.4.peg.1375"/>
<evidence type="ECO:0000259" key="5">
    <source>
        <dbReference type="PROSITE" id="PS50893"/>
    </source>
</evidence>
<protein>
    <submittedName>
        <fullName evidence="6">ABC-type multidrug transport system, ATPase component</fullName>
    </submittedName>
</protein>
<reference evidence="6 7" key="1">
    <citation type="journal article" date="2015" name="Genome Announc.">
        <title>Expanding the biotechnology potential of lactobacilli through comparative genomics of 213 strains and associated genera.</title>
        <authorList>
            <person name="Sun Z."/>
            <person name="Harris H.M."/>
            <person name="McCann A."/>
            <person name="Guo C."/>
            <person name="Argimon S."/>
            <person name="Zhang W."/>
            <person name="Yang X."/>
            <person name="Jeffery I.B."/>
            <person name="Cooney J.C."/>
            <person name="Kagawa T.F."/>
            <person name="Liu W."/>
            <person name="Song Y."/>
            <person name="Salvetti E."/>
            <person name="Wrobel A."/>
            <person name="Rasinkangas P."/>
            <person name="Parkhill J."/>
            <person name="Rea M.C."/>
            <person name="O'Sullivan O."/>
            <person name="Ritari J."/>
            <person name="Douillard F.P."/>
            <person name="Paul Ross R."/>
            <person name="Yang R."/>
            <person name="Briner A.E."/>
            <person name="Felis G.E."/>
            <person name="de Vos W.M."/>
            <person name="Barrangou R."/>
            <person name="Klaenhammer T.R."/>
            <person name="Caufield P.W."/>
            <person name="Cui Y."/>
            <person name="Zhang H."/>
            <person name="O'Toole P.W."/>
        </authorList>
    </citation>
    <scope>NUCLEOTIDE SEQUENCE [LARGE SCALE GENOMIC DNA]</scope>
    <source>
        <strain evidence="6 7">DSM 20623</strain>
    </source>
</reference>
<evidence type="ECO:0000313" key="6">
    <source>
        <dbReference type="EMBL" id="KRN56233.1"/>
    </source>
</evidence>
<dbReference type="SUPFAM" id="SSF52540">
    <property type="entry name" value="P-loop containing nucleoside triphosphate hydrolases"/>
    <property type="match status" value="1"/>
</dbReference>
<keyword evidence="4" id="KW-0067">ATP-binding</keyword>
<dbReference type="PANTHER" id="PTHR43335:SF4">
    <property type="entry name" value="ABC TRANSPORTER, ATP-BINDING PROTEIN"/>
    <property type="match status" value="1"/>
</dbReference>
<name>A0A0R2HU40_CARDV</name>
<organism evidence="6 7">
    <name type="scientific">Carnobacterium divergens DSM 20623</name>
    <dbReference type="NCBI Taxonomy" id="1449336"/>
    <lineage>
        <taxon>Bacteria</taxon>
        <taxon>Bacillati</taxon>
        <taxon>Bacillota</taxon>
        <taxon>Bacilli</taxon>
        <taxon>Lactobacillales</taxon>
        <taxon>Carnobacteriaceae</taxon>
        <taxon>Carnobacterium</taxon>
    </lineage>
</organism>
<keyword evidence="2" id="KW-0813">Transport</keyword>
<dbReference type="GO" id="GO:0016887">
    <property type="term" value="F:ATP hydrolysis activity"/>
    <property type="evidence" value="ECO:0007669"/>
    <property type="project" value="InterPro"/>
</dbReference>
<dbReference type="SMART" id="SM00382">
    <property type="entry name" value="AAA"/>
    <property type="match status" value="1"/>
</dbReference>
<evidence type="ECO:0000256" key="1">
    <source>
        <dbReference type="ARBA" id="ARBA00005417"/>
    </source>
</evidence>
<dbReference type="Gene3D" id="3.40.50.300">
    <property type="entry name" value="P-loop containing nucleotide triphosphate hydrolases"/>
    <property type="match status" value="1"/>
</dbReference>
<sequence length="309" mass="35021">MTILKIEQLSKKLGNKQVLNKVSFEVPENTILGFIGENGAGKTTTMKLILGLLKVDSGKIFVCGEPVCYGQNDTNRLIGYLPDVPEFYGYMTSYEYLMFCGRISGLTNQDCQRKVAELLTLVGLKKNQTKINGFSRGMKQRLGVAQALINEPKLLICDEPTSALDPIGRKDILELFIKIKSHTSVVFSTHILSDVDSICDQVILLRDGEIQFSSEITEFKKQTAPKPIRITFSKIEDLKEVKRKMMQFDNSYKLDIEHLNLTIESSKNQELLQYLFSVFLETTIFPLKIEEKSQTLDQLFKKQVKEGVS</sequence>
<dbReference type="AlphaFoldDB" id="A0A0R2HU40"/>
<dbReference type="Proteomes" id="UP000051658">
    <property type="component" value="Unassembled WGS sequence"/>
</dbReference>
<evidence type="ECO:0000313" key="7">
    <source>
        <dbReference type="Proteomes" id="UP000051658"/>
    </source>
</evidence>
<dbReference type="RefSeq" id="WP_034570126.1">
    <property type="nucleotide sequence ID" value="NZ_JQBS01000032.1"/>
</dbReference>
<dbReference type="InterPro" id="IPR027417">
    <property type="entry name" value="P-loop_NTPase"/>
</dbReference>
<proteinExistence type="inferred from homology"/>
<dbReference type="EMBL" id="JQBS01000032">
    <property type="protein sequence ID" value="KRN56233.1"/>
    <property type="molecule type" value="Genomic_DNA"/>
</dbReference>
<feature type="domain" description="ABC transporter" evidence="5">
    <location>
        <begin position="4"/>
        <end position="232"/>
    </location>
</feature>
<dbReference type="PROSITE" id="PS50893">
    <property type="entry name" value="ABC_TRANSPORTER_2"/>
    <property type="match status" value="1"/>
</dbReference>
<accession>A0A0R2HU40</accession>
<dbReference type="Pfam" id="PF00005">
    <property type="entry name" value="ABC_tran"/>
    <property type="match status" value="1"/>
</dbReference>
<keyword evidence="3" id="KW-0547">Nucleotide-binding</keyword>
<dbReference type="PANTHER" id="PTHR43335">
    <property type="entry name" value="ABC TRANSPORTER, ATP-BINDING PROTEIN"/>
    <property type="match status" value="1"/>
</dbReference>
<dbReference type="eggNOG" id="COG1131">
    <property type="taxonomic scope" value="Bacteria"/>
</dbReference>
<evidence type="ECO:0000256" key="4">
    <source>
        <dbReference type="ARBA" id="ARBA00022840"/>
    </source>
</evidence>
<keyword evidence="7" id="KW-1185">Reference proteome</keyword>
<comment type="similarity">
    <text evidence="1">Belongs to the ABC transporter superfamily.</text>
</comment>
<evidence type="ECO:0000256" key="2">
    <source>
        <dbReference type="ARBA" id="ARBA00022448"/>
    </source>
</evidence>
<dbReference type="GO" id="GO:0005524">
    <property type="term" value="F:ATP binding"/>
    <property type="evidence" value="ECO:0007669"/>
    <property type="project" value="UniProtKB-KW"/>
</dbReference>
<gene>
    <name evidence="6" type="ORF">IV74_GL001345</name>
</gene>
<dbReference type="InterPro" id="IPR003439">
    <property type="entry name" value="ABC_transporter-like_ATP-bd"/>
</dbReference>
<dbReference type="InterPro" id="IPR003593">
    <property type="entry name" value="AAA+_ATPase"/>
</dbReference>
<dbReference type="GeneID" id="89588704"/>
<evidence type="ECO:0000256" key="3">
    <source>
        <dbReference type="ARBA" id="ARBA00022741"/>
    </source>
</evidence>
<comment type="caution">
    <text evidence="6">The sequence shown here is derived from an EMBL/GenBank/DDBJ whole genome shotgun (WGS) entry which is preliminary data.</text>
</comment>
<dbReference type="CDD" id="cd03230">
    <property type="entry name" value="ABC_DR_subfamily_A"/>
    <property type="match status" value="1"/>
</dbReference>